<comment type="caution">
    <text evidence="2">The sequence shown here is derived from an EMBL/GenBank/DDBJ whole genome shotgun (WGS) entry which is preliminary data.</text>
</comment>
<organism evidence="2 3">
    <name type="scientific">Orbilia javanica</name>
    <dbReference type="NCBI Taxonomy" id="47235"/>
    <lineage>
        <taxon>Eukaryota</taxon>
        <taxon>Fungi</taxon>
        <taxon>Dikarya</taxon>
        <taxon>Ascomycota</taxon>
        <taxon>Pezizomycotina</taxon>
        <taxon>Orbiliomycetes</taxon>
        <taxon>Orbiliales</taxon>
        <taxon>Orbiliaceae</taxon>
        <taxon>Orbilia</taxon>
    </lineage>
</organism>
<dbReference type="EMBL" id="JAVHNR010000012">
    <property type="protein sequence ID" value="KAK6330051.1"/>
    <property type="molecule type" value="Genomic_DNA"/>
</dbReference>
<proteinExistence type="predicted"/>
<reference evidence="2 3" key="1">
    <citation type="submission" date="2019-10" db="EMBL/GenBank/DDBJ databases">
        <authorList>
            <person name="Palmer J.M."/>
        </authorList>
    </citation>
    <scope>NUCLEOTIDE SEQUENCE [LARGE SCALE GENOMIC DNA]</scope>
    <source>
        <strain evidence="2 3">TWF718</strain>
    </source>
</reference>
<accession>A0AAN8MGJ9</accession>
<evidence type="ECO:0000313" key="3">
    <source>
        <dbReference type="Proteomes" id="UP001313282"/>
    </source>
</evidence>
<gene>
    <name evidence="2" type="ORF">TWF718_003479</name>
</gene>
<feature type="region of interest" description="Disordered" evidence="1">
    <location>
        <begin position="1"/>
        <end position="94"/>
    </location>
</feature>
<dbReference type="Proteomes" id="UP001313282">
    <property type="component" value="Unassembled WGS sequence"/>
</dbReference>
<sequence length="466" mass="52329">MPPRRGSRATADAPTRRSKRVAATKKPAVSTAYRGPSPSDTEQESDIGLKEAGLLDPSSTDGGAKTEGDAEPLSFGRMSRRLPAIEEEEEEGVKDIGEGVTEMEINPDDVNSLLRREMEDAELASEDDDPESEDDRSEEWDYFSQPGLYVFVASKKLFHFNLFLREEEVKWATLMMKLRPDNREDQTFVWHMREAQKRMSFHIVLSARNKITEHFDEASTTGLTKQLGSLTQIEKFAENFDLSAILGCDQGIQKQLPLTAGEVLALLFARTRRTCGLTLQIMCGLDVLVASVLSEIVPARCINPGVVYDNLHWARTQAPRGKGTGYGTFGLNKEDDIAMTSAGDDDTIRQHRIDRSPWSDCNVEPAVLLTTTITRRHKAVARRVLKMCPRLAELLCKHGLACRIKRLCQRKGRKFWLCQVEVKCPGIGFKKWEARGRGRNSKNALVDVGRKLLHSVASDYRKHHFG</sequence>
<feature type="region of interest" description="Disordered" evidence="1">
    <location>
        <begin position="120"/>
        <end position="139"/>
    </location>
</feature>
<evidence type="ECO:0000256" key="1">
    <source>
        <dbReference type="SAM" id="MobiDB-lite"/>
    </source>
</evidence>
<keyword evidence="3" id="KW-1185">Reference proteome</keyword>
<dbReference type="AlphaFoldDB" id="A0AAN8MGJ9"/>
<evidence type="ECO:0000313" key="2">
    <source>
        <dbReference type="EMBL" id="KAK6330051.1"/>
    </source>
</evidence>
<name>A0AAN8MGJ9_9PEZI</name>
<protein>
    <submittedName>
        <fullName evidence="2">Uncharacterized protein</fullName>
    </submittedName>
</protein>